<accession>A0AC61RLJ6</accession>
<reference evidence="1" key="1">
    <citation type="submission" date="2019-04" db="EMBL/GenBank/DDBJ databases">
        <title>Microbes associate with the intestines of laboratory mice.</title>
        <authorList>
            <person name="Navarre W."/>
            <person name="Wong E."/>
            <person name="Huang K."/>
            <person name="Tropini C."/>
            <person name="Ng K."/>
            <person name="Yu B."/>
        </authorList>
    </citation>
    <scope>NUCLEOTIDE SEQUENCE</scope>
    <source>
        <strain evidence="1">NM01_1-7b</strain>
    </source>
</reference>
<name>A0AC61RLJ6_9FIRM</name>
<keyword evidence="2" id="KW-1185">Reference proteome</keyword>
<gene>
    <name evidence="1" type="ORF">E5329_27975</name>
</gene>
<comment type="caution">
    <text evidence="1">The sequence shown here is derived from an EMBL/GenBank/DDBJ whole genome shotgun (WGS) entry which is preliminary data.</text>
</comment>
<proteinExistence type="predicted"/>
<evidence type="ECO:0000313" key="2">
    <source>
        <dbReference type="Proteomes" id="UP000304953"/>
    </source>
</evidence>
<protein>
    <submittedName>
        <fullName evidence="1">Uncharacterized protein</fullName>
    </submittedName>
</protein>
<evidence type="ECO:0000313" key="1">
    <source>
        <dbReference type="EMBL" id="TGY86757.1"/>
    </source>
</evidence>
<dbReference type="Proteomes" id="UP000304953">
    <property type="component" value="Unassembled WGS sequence"/>
</dbReference>
<organism evidence="1 2">
    <name type="scientific">Petralouisia muris</name>
    <dbReference type="NCBI Taxonomy" id="3032872"/>
    <lineage>
        <taxon>Bacteria</taxon>
        <taxon>Bacillati</taxon>
        <taxon>Bacillota</taxon>
        <taxon>Clostridia</taxon>
        <taxon>Lachnospirales</taxon>
        <taxon>Lachnospiraceae</taxon>
        <taxon>Petralouisia</taxon>
    </lineage>
</organism>
<dbReference type="EMBL" id="SRYA01000144">
    <property type="protein sequence ID" value="TGY86757.1"/>
    <property type="molecule type" value="Genomic_DNA"/>
</dbReference>
<sequence>MWMEYEEFAEARGRVRLVLLNAEWNRGLLEGCPSREFLDLAAAYCLELEGKDYKATALVKEYYLESWGVTEGELWETALENLRKEEYGIKPLSEILESMLGPRMGSFHDFPFLYVLTNQRVSHGAAGILRKDLLEEFSKLARGNFYILPSSVHETLLLVDGPGIKAEDLRDMVQSINRDEVSQEEWLSDNVYYYDREKGELEIAL</sequence>